<dbReference type="AlphaFoldDB" id="A0A953NAR5"/>
<keyword evidence="4" id="KW-0408">Iron</keyword>
<protein>
    <submittedName>
        <fullName evidence="7">2Fe-2S iron-sulfur cluster binding domain-containing protein</fullName>
    </submittedName>
</protein>
<dbReference type="Pfam" id="PF01799">
    <property type="entry name" value="Fer2_2"/>
    <property type="match status" value="1"/>
</dbReference>
<keyword evidence="2" id="KW-0479">Metal-binding</keyword>
<dbReference type="GO" id="GO:0016491">
    <property type="term" value="F:oxidoreductase activity"/>
    <property type="evidence" value="ECO:0007669"/>
    <property type="project" value="UniProtKB-KW"/>
</dbReference>
<dbReference type="InterPro" id="IPR006058">
    <property type="entry name" value="2Fe2S_fd_BS"/>
</dbReference>
<dbReference type="PROSITE" id="PS51085">
    <property type="entry name" value="2FE2S_FER_2"/>
    <property type="match status" value="1"/>
</dbReference>
<evidence type="ECO:0000313" key="8">
    <source>
        <dbReference type="Proteomes" id="UP000739565"/>
    </source>
</evidence>
<organism evidence="7 8">
    <name type="scientific">Zwartia hollandica</name>
    <dbReference type="NCBI Taxonomy" id="324606"/>
    <lineage>
        <taxon>Bacteria</taxon>
        <taxon>Pseudomonadati</taxon>
        <taxon>Pseudomonadota</taxon>
        <taxon>Betaproteobacteria</taxon>
        <taxon>Burkholderiales</taxon>
        <taxon>Alcaligenaceae</taxon>
        <taxon>Zwartia</taxon>
    </lineage>
</organism>
<keyword evidence="3" id="KW-0560">Oxidoreductase</keyword>
<keyword evidence="5" id="KW-0411">Iron-sulfur</keyword>
<dbReference type="SUPFAM" id="SSF54292">
    <property type="entry name" value="2Fe-2S ferredoxin-like"/>
    <property type="match status" value="1"/>
</dbReference>
<accession>A0A953NAR5</accession>
<evidence type="ECO:0000256" key="2">
    <source>
        <dbReference type="ARBA" id="ARBA00022723"/>
    </source>
</evidence>
<gene>
    <name evidence="7" type="ORF">KZZ10_15030</name>
</gene>
<name>A0A953NAR5_9BURK</name>
<dbReference type="SUPFAM" id="SSF47741">
    <property type="entry name" value="CO dehydrogenase ISP C-domain like"/>
    <property type="match status" value="1"/>
</dbReference>
<dbReference type="InterPro" id="IPR036884">
    <property type="entry name" value="2Fe-2S-bd_dom_sf"/>
</dbReference>
<dbReference type="PANTHER" id="PTHR44379:SF8">
    <property type="entry name" value="XANTHINE DEHYDROGENASE IRON-SULFUR-BINDING SUBUNIT XDHC-RELATED"/>
    <property type="match status" value="1"/>
</dbReference>
<proteinExistence type="predicted"/>
<evidence type="ECO:0000313" key="7">
    <source>
        <dbReference type="EMBL" id="MBZ1351956.1"/>
    </source>
</evidence>
<dbReference type="FunFam" id="3.10.20.30:FF:000020">
    <property type="entry name" value="Xanthine dehydrogenase iron-sulfur subunit"/>
    <property type="match status" value="1"/>
</dbReference>
<evidence type="ECO:0000256" key="4">
    <source>
        <dbReference type="ARBA" id="ARBA00023004"/>
    </source>
</evidence>
<feature type="domain" description="2Fe-2S ferredoxin-type" evidence="6">
    <location>
        <begin position="4"/>
        <end position="80"/>
    </location>
</feature>
<dbReference type="PROSITE" id="PS00197">
    <property type="entry name" value="2FE2S_FER_1"/>
    <property type="match status" value="1"/>
</dbReference>
<dbReference type="GO" id="GO:0046872">
    <property type="term" value="F:metal ion binding"/>
    <property type="evidence" value="ECO:0007669"/>
    <property type="project" value="UniProtKB-KW"/>
</dbReference>
<reference evidence="7" key="1">
    <citation type="submission" date="2021-07" db="EMBL/GenBank/DDBJ databases">
        <title>New genus and species of the family Alcaligenaceae.</title>
        <authorList>
            <person name="Hahn M.W."/>
        </authorList>
    </citation>
    <scope>NUCLEOTIDE SEQUENCE</scope>
    <source>
        <strain evidence="7">LF4-65</strain>
    </source>
</reference>
<dbReference type="InterPro" id="IPR036010">
    <property type="entry name" value="2Fe-2S_ferredoxin-like_sf"/>
</dbReference>
<evidence type="ECO:0000259" key="6">
    <source>
        <dbReference type="PROSITE" id="PS51085"/>
    </source>
</evidence>
<dbReference type="InterPro" id="IPR010419">
    <property type="entry name" value="CO_DH_gsu"/>
</dbReference>
<evidence type="ECO:0000256" key="5">
    <source>
        <dbReference type="ARBA" id="ARBA00023014"/>
    </source>
</evidence>
<keyword evidence="8" id="KW-1185">Reference proteome</keyword>
<dbReference type="Gene3D" id="3.10.20.30">
    <property type="match status" value="1"/>
</dbReference>
<dbReference type="CDD" id="cd00207">
    <property type="entry name" value="fer2"/>
    <property type="match status" value="1"/>
</dbReference>
<dbReference type="GO" id="GO:0051537">
    <property type="term" value="F:2 iron, 2 sulfur cluster binding"/>
    <property type="evidence" value="ECO:0007669"/>
    <property type="project" value="UniProtKB-KW"/>
</dbReference>
<dbReference type="SUPFAM" id="SSF55961">
    <property type="entry name" value="Bet v1-like"/>
    <property type="match status" value="1"/>
</dbReference>
<keyword evidence="1" id="KW-0001">2Fe-2S</keyword>
<dbReference type="Pfam" id="PF00111">
    <property type="entry name" value="Fer2"/>
    <property type="match status" value="1"/>
</dbReference>
<dbReference type="Pfam" id="PF06240">
    <property type="entry name" value="COXG"/>
    <property type="match status" value="1"/>
</dbReference>
<dbReference type="Proteomes" id="UP000739565">
    <property type="component" value="Unassembled WGS sequence"/>
</dbReference>
<evidence type="ECO:0000256" key="1">
    <source>
        <dbReference type="ARBA" id="ARBA00022714"/>
    </source>
</evidence>
<dbReference type="Gene3D" id="3.30.530.20">
    <property type="match status" value="1"/>
</dbReference>
<sequence>MSMKTIQIQVNGQSSSQQVAPRTHLGDFLRDQLQLTGTHLGCEHGVCGACTVLVDGAPVRSCITYAVACDGQSVTTIEGYGQDPVMKRLRDAFTVHHALQCGYCTPGMLASARDIVLRLPEADEERVRIELAGNICRCTGYMGIVAAIMSVLRDLSQNPDAEVNLLRGGKHGPQTSERSATIQSERFEGFSAQNSGRVAESQQVVTDAALVTAVSKVTGTKVDGFFEVPCSADDVWTLMTDLRRVASCLPGAQVDEMSGAEVTGSVAVKFGPMSASFKGRAMLELDSQNRSAVLRGSGQDALSQSRATGDVLYRVQSLDQSHTKVFVELTYVLQGPLAQFSRSGLVQEFVRRMIADFGRNVAGIIQDPDRQRAPSAAAINPLAVFASILWSRIKRLFGGK</sequence>
<dbReference type="CDD" id="cd07823">
    <property type="entry name" value="SRPBCC_5"/>
    <property type="match status" value="1"/>
</dbReference>
<comment type="caution">
    <text evidence="7">The sequence shown here is derived from an EMBL/GenBank/DDBJ whole genome shotgun (WGS) entry which is preliminary data.</text>
</comment>
<dbReference type="InterPro" id="IPR051452">
    <property type="entry name" value="Diverse_Oxidoreductases"/>
</dbReference>
<dbReference type="InterPro" id="IPR023393">
    <property type="entry name" value="START-like_dom_sf"/>
</dbReference>
<dbReference type="EMBL" id="JAHXRI010000025">
    <property type="protein sequence ID" value="MBZ1351956.1"/>
    <property type="molecule type" value="Genomic_DNA"/>
</dbReference>
<dbReference type="InterPro" id="IPR001041">
    <property type="entry name" value="2Fe-2S_ferredoxin-type"/>
</dbReference>
<dbReference type="InterPro" id="IPR012675">
    <property type="entry name" value="Beta-grasp_dom_sf"/>
</dbReference>
<evidence type="ECO:0000256" key="3">
    <source>
        <dbReference type="ARBA" id="ARBA00023002"/>
    </source>
</evidence>
<dbReference type="PANTHER" id="PTHR44379">
    <property type="entry name" value="OXIDOREDUCTASE WITH IRON-SULFUR SUBUNIT"/>
    <property type="match status" value="1"/>
</dbReference>
<dbReference type="RefSeq" id="WP_259662362.1">
    <property type="nucleotide sequence ID" value="NZ_JAHXRI010000025.1"/>
</dbReference>
<dbReference type="InterPro" id="IPR002888">
    <property type="entry name" value="2Fe-2S-bd"/>
</dbReference>
<dbReference type="Gene3D" id="1.10.150.120">
    <property type="entry name" value="[2Fe-2S]-binding domain"/>
    <property type="match status" value="1"/>
</dbReference>